<reference evidence="1 2" key="1">
    <citation type="submission" date="2019-12" db="EMBL/GenBank/DDBJ databases">
        <title>Draft genome sequence of the ascomycete Xylaria multiplex DSM 110363.</title>
        <authorList>
            <person name="Buettner E."/>
            <person name="Kellner H."/>
        </authorList>
    </citation>
    <scope>NUCLEOTIDE SEQUENCE [LARGE SCALE GENOMIC DNA]</scope>
    <source>
        <strain evidence="1 2">DSM 110363</strain>
    </source>
</reference>
<evidence type="ECO:0000313" key="2">
    <source>
        <dbReference type="Proteomes" id="UP000481858"/>
    </source>
</evidence>
<name>A0A7C8MNJ1_9PEZI</name>
<dbReference type="InParanoid" id="A0A7C8MNJ1"/>
<evidence type="ECO:0000313" key="1">
    <source>
        <dbReference type="EMBL" id="KAF2966568.1"/>
    </source>
</evidence>
<gene>
    <name evidence="1" type="ORF">GQX73_g7017</name>
</gene>
<organism evidence="1 2">
    <name type="scientific">Xylaria multiplex</name>
    <dbReference type="NCBI Taxonomy" id="323545"/>
    <lineage>
        <taxon>Eukaryota</taxon>
        <taxon>Fungi</taxon>
        <taxon>Dikarya</taxon>
        <taxon>Ascomycota</taxon>
        <taxon>Pezizomycotina</taxon>
        <taxon>Sordariomycetes</taxon>
        <taxon>Xylariomycetidae</taxon>
        <taxon>Xylariales</taxon>
        <taxon>Xylariaceae</taxon>
        <taxon>Xylaria</taxon>
    </lineage>
</organism>
<dbReference type="OrthoDB" id="4115389at2759"/>
<sequence>MYKTKFTRWKFFKNNRQADVANLLYLQRDRLAMGKESTFRRNGRAVDVTAYIRRKGLQHADLLKAAQPGDLPPRIQCRTPPPLLPKEIEAPDDYLFQEAYLHWALDHPLMPPRMDNNYFNELDRYQESKAMCSVALLTHGCWLFSIGKMNEGGKFCRCAFLTIDSVLDGSAHFAVYELLGAVSRYPDPGIQRALWRYLTMYGVKTGRVNEKLQRLLTTLAKLSQNFSLEHNITMLQWSRRFSSTRNNAMFDGKPFDYTLIQPWDILPMNRSYHHRYYLNQCRWEADTIPTATIYSADGDGDPSSLRADLLVIFGNQTAWADERIETIARIMLRDMPSDHPPQYLQFICLYALAHTLRTRCHGKNAQSSPDHRRARKYLQQAVEVQSKAWEAGKNYYETLTLLETWHLEAGDEKAAATTRMKRDIECQKAFGGLFR</sequence>
<protein>
    <recommendedName>
        <fullName evidence="3">Clr5 domain-containing protein</fullName>
    </recommendedName>
</protein>
<accession>A0A7C8MNJ1</accession>
<dbReference type="Proteomes" id="UP000481858">
    <property type="component" value="Unassembled WGS sequence"/>
</dbReference>
<proteinExistence type="predicted"/>
<dbReference type="EMBL" id="WUBL01000086">
    <property type="protein sequence ID" value="KAF2966568.1"/>
    <property type="molecule type" value="Genomic_DNA"/>
</dbReference>
<keyword evidence="2" id="KW-1185">Reference proteome</keyword>
<dbReference type="AlphaFoldDB" id="A0A7C8MNJ1"/>
<evidence type="ECO:0008006" key="3">
    <source>
        <dbReference type="Google" id="ProtNLM"/>
    </source>
</evidence>
<comment type="caution">
    <text evidence="1">The sequence shown here is derived from an EMBL/GenBank/DDBJ whole genome shotgun (WGS) entry which is preliminary data.</text>
</comment>